<sequence>MSDEKLTAYYGAPFVPIPASTSGAGIEIDAALRMAHAAEYTAAQLGIIARAAEKIEAHLSKIAGSNPEGLTLAEMVTASFKEPDQA</sequence>
<name>A0ABQ6CI37_9HYPH</name>
<reference evidence="2" key="1">
    <citation type="journal article" date="2019" name="Int. J. Syst. Evol. Microbiol.">
        <title>The Global Catalogue of Microorganisms (GCM) 10K type strain sequencing project: providing services to taxonomists for standard genome sequencing and annotation.</title>
        <authorList>
            <consortium name="The Broad Institute Genomics Platform"/>
            <consortium name="The Broad Institute Genome Sequencing Center for Infectious Disease"/>
            <person name="Wu L."/>
            <person name="Ma J."/>
        </authorList>
    </citation>
    <scope>NUCLEOTIDE SEQUENCE [LARGE SCALE GENOMIC DNA]</scope>
    <source>
        <strain evidence="2">NBRC 101365</strain>
    </source>
</reference>
<evidence type="ECO:0000313" key="2">
    <source>
        <dbReference type="Proteomes" id="UP001156882"/>
    </source>
</evidence>
<dbReference type="EMBL" id="BSPC01000026">
    <property type="protein sequence ID" value="GLS19891.1"/>
    <property type="molecule type" value="Genomic_DNA"/>
</dbReference>
<organism evidence="1 2">
    <name type="scientific">Labrys miyagiensis</name>
    <dbReference type="NCBI Taxonomy" id="346912"/>
    <lineage>
        <taxon>Bacteria</taxon>
        <taxon>Pseudomonadati</taxon>
        <taxon>Pseudomonadota</taxon>
        <taxon>Alphaproteobacteria</taxon>
        <taxon>Hyphomicrobiales</taxon>
        <taxon>Xanthobacteraceae</taxon>
        <taxon>Labrys</taxon>
    </lineage>
</organism>
<dbReference type="Proteomes" id="UP001156882">
    <property type="component" value="Unassembled WGS sequence"/>
</dbReference>
<accession>A0ABQ6CI37</accession>
<comment type="caution">
    <text evidence="1">The sequence shown here is derived from an EMBL/GenBank/DDBJ whole genome shotgun (WGS) entry which is preliminary data.</text>
</comment>
<keyword evidence="2" id="KW-1185">Reference proteome</keyword>
<proteinExistence type="predicted"/>
<evidence type="ECO:0000313" key="1">
    <source>
        <dbReference type="EMBL" id="GLS19891.1"/>
    </source>
</evidence>
<gene>
    <name evidence="1" type="ORF">GCM10007874_29080</name>
</gene>
<protein>
    <submittedName>
        <fullName evidence="1">Uncharacterized protein</fullName>
    </submittedName>
</protein>
<dbReference type="RefSeq" id="WP_284312938.1">
    <property type="nucleotide sequence ID" value="NZ_BSPC01000026.1"/>
</dbReference>